<feature type="compositionally biased region" description="Low complexity" evidence="1">
    <location>
        <begin position="66"/>
        <end position="82"/>
    </location>
</feature>
<keyword evidence="2" id="KW-0472">Membrane</keyword>
<evidence type="ECO:0000313" key="4">
    <source>
        <dbReference type="Proteomes" id="UP000635477"/>
    </source>
</evidence>
<keyword evidence="2" id="KW-1133">Transmembrane helix</keyword>
<feature type="transmembrane region" description="Helical" evidence="2">
    <location>
        <begin position="504"/>
        <end position="523"/>
    </location>
</feature>
<evidence type="ECO:0000256" key="2">
    <source>
        <dbReference type="SAM" id="Phobius"/>
    </source>
</evidence>
<comment type="caution">
    <text evidence="3">The sequence shown here is derived from an EMBL/GenBank/DDBJ whole genome shotgun (WGS) entry which is preliminary data.</text>
</comment>
<dbReference type="InterPro" id="IPR021840">
    <property type="entry name" value="DUF3433"/>
</dbReference>
<evidence type="ECO:0000256" key="1">
    <source>
        <dbReference type="SAM" id="MobiDB-lite"/>
    </source>
</evidence>
<proteinExistence type="predicted"/>
<organism evidence="3 4">
    <name type="scientific">Fusarium zealandicum</name>
    <dbReference type="NCBI Taxonomy" id="1053134"/>
    <lineage>
        <taxon>Eukaryota</taxon>
        <taxon>Fungi</taxon>
        <taxon>Dikarya</taxon>
        <taxon>Ascomycota</taxon>
        <taxon>Pezizomycotina</taxon>
        <taxon>Sordariomycetes</taxon>
        <taxon>Hypocreomycetidae</taxon>
        <taxon>Hypocreales</taxon>
        <taxon>Nectriaceae</taxon>
        <taxon>Fusarium</taxon>
        <taxon>Fusarium staphyleae species complex</taxon>
    </lineage>
</organism>
<feature type="region of interest" description="Disordered" evidence="1">
    <location>
        <begin position="1"/>
        <end position="142"/>
    </location>
</feature>
<name>A0A8H4UBE9_9HYPO</name>
<sequence>MAASWNNLGLHHPSSDGSDKIVVGPYSESRNTTPSGLSYARYPSTQPTTSTTSLVAPPLLSPPLPSHRGVSPGPRSPSGPRGYQSPNNPPSPGFPLGPFYAPSPGFQQQRGQVPNSPSTDGSFASPRMAAFGATGGSDARLARTPNNMDMLLETPYFDTPPDTAGSRGQTSFQGIDAVEPTEVTLRDGWRPAWLRRRVISAFLSGSIMLALVGEIVTWLLSRGDVESNVRGVWTFGPVVVTSVMAMLWSRVEAQALLYMPWIVLDRRPDTVEETRRKQAHRTILLDYTSLGSLPALTKAFQNRHHLVVVSIVAKFLLRAQIVLSTAVFHAQIHFDGTTVLRARLGVLHTMVGVFLILSGVLLPMLYHAPSPRGIAPRDPTSPAGTAALLSSSQQLLARLTGTGSADMETVAARLAGSWYSTELRQPGRRPEKMFQLRQLSGGNGTFSTETPEGSGEKTGVYRPWTQGMRIQAISVAASVVLLACLFVVYSLKGNGEGFAVVDDIFILWTCLPTLIFAMLAVFWTRIDINSRHLAPYLKLTAAKCRFRESLGLNYMNEFGLRTVAKAMKNRDWAVLLAKCTVMLGWLMPIFTAGLFAIAEVAQTADVELRPETQFESTSQSLSGAIDSDMVNQVLLQDTPTYPRWTWEDMALPELSLVQHPQEWPLPNTQIKAKIPALRAKLSCETLSLTAGQGSKWECTPVAGSKKQPICGANQSYTALVASSCAQLTSKFSLNYVWGSCAEDGMMSVLVCNESIVEVDVHSTFHTENMRIDTDDFPIDDTSSERKSNIRANITSVYGALDDIGADDEDLEGLDGFFRTLVLSRLDMFLERLVSPERQNSVAQAIRLQHGILGAQAISSDLMRHSVSSKLRARASAADSSETTISASVDYFIPRLAQASIQTYILAGLLALTLILGLASLGTTPRGTPLAKSPGSIAAQASLLADSTLWWRLPDGAEWMSDEDLARCLRRKTFQLGWNKGGTGARSYGIGIVQDEGKRPRPTVSTEPSASSGTGLVAGRYISMAPGLYSYGDIPLYEKA</sequence>
<feature type="transmembrane region" description="Helical" evidence="2">
    <location>
        <begin position="903"/>
        <end position="922"/>
    </location>
</feature>
<dbReference type="PANTHER" id="PTHR37544:SF1">
    <property type="entry name" value="PHOSPHORIBOSYLAMINOIMIDAZOLE-SUCCINOCARBOXAMIDE SYNTHASE"/>
    <property type="match status" value="1"/>
</dbReference>
<feature type="transmembrane region" description="Helical" evidence="2">
    <location>
        <begin position="344"/>
        <end position="366"/>
    </location>
</feature>
<dbReference type="OrthoDB" id="5332281at2759"/>
<dbReference type="PANTHER" id="PTHR37544">
    <property type="entry name" value="SPRAY-RELATED"/>
    <property type="match status" value="1"/>
</dbReference>
<feature type="transmembrane region" description="Helical" evidence="2">
    <location>
        <begin position="472"/>
        <end position="492"/>
    </location>
</feature>
<keyword evidence="4" id="KW-1185">Reference proteome</keyword>
<keyword evidence="2" id="KW-0812">Transmembrane</keyword>
<dbReference type="EMBL" id="JABEYC010000863">
    <property type="protein sequence ID" value="KAF4973320.1"/>
    <property type="molecule type" value="Genomic_DNA"/>
</dbReference>
<dbReference type="Proteomes" id="UP000635477">
    <property type="component" value="Unassembled WGS sequence"/>
</dbReference>
<gene>
    <name evidence="3" type="ORF">FZEAL_9355</name>
</gene>
<reference evidence="3" key="2">
    <citation type="submission" date="2020-05" db="EMBL/GenBank/DDBJ databases">
        <authorList>
            <person name="Kim H.-S."/>
            <person name="Proctor R.H."/>
            <person name="Brown D.W."/>
        </authorList>
    </citation>
    <scope>NUCLEOTIDE SEQUENCE</scope>
    <source>
        <strain evidence="3">NRRL 22465</strain>
    </source>
</reference>
<reference evidence="3" key="1">
    <citation type="journal article" date="2020" name="BMC Genomics">
        <title>Correction to: Identification and distribution of gene clusters required for synthesis of sphingolipid metabolism inhibitors in diverse species of the filamentous fungus Fusarium.</title>
        <authorList>
            <person name="Kim H.S."/>
            <person name="Lohmar J.M."/>
            <person name="Busman M."/>
            <person name="Brown D.W."/>
            <person name="Naumann T.A."/>
            <person name="Divon H.H."/>
            <person name="Lysoe E."/>
            <person name="Uhlig S."/>
            <person name="Proctor R.H."/>
        </authorList>
    </citation>
    <scope>NUCLEOTIDE SEQUENCE</scope>
    <source>
        <strain evidence="3">NRRL 22465</strain>
    </source>
</reference>
<protein>
    <submittedName>
        <fullName evidence="3">Uncharacterized protein</fullName>
    </submittedName>
</protein>
<feature type="transmembrane region" description="Helical" evidence="2">
    <location>
        <begin position="306"/>
        <end position="332"/>
    </location>
</feature>
<dbReference type="AlphaFoldDB" id="A0A8H4UBE9"/>
<feature type="compositionally biased region" description="Polar residues" evidence="1">
    <location>
        <begin position="105"/>
        <end position="122"/>
    </location>
</feature>
<evidence type="ECO:0000313" key="3">
    <source>
        <dbReference type="EMBL" id="KAF4973320.1"/>
    </source>
</evidence>
<feature type="transmembrane region" description="Helical" evidence="2">
    <location>
        <begin position="198"/>
        <end position="220"/>
    </location>
</feature>
<feature type="compositionally biased region" description="Low complexity" evidence="1">
    <location>
        <begin position="43"/>
        <end position="58"/>
    </location>
</feature>
<accession>A0A8H4UBE9</accession>
<feature type="transmembrane region" description="Helical" evidence="2">
    <location>
        <begin position="575"/>
        <end position="598"/>
    </location>
</feature>
<dbReference type="Pfam" id="PF11915">
    <property type="entry name" value="DUF3433"/>
    <property type="match status" value="2"/>
</dbReference>
<feature type="transmembrane region" description="Helical" evidence="2">
    <location>
        <begin position="232"/>
        <end position="249"/>
    </location>
</feature>